<evidence type="ECO:0000256" key="10">
    <source>
        <dbReference type="HAMAP-Rule" id="MF_00139"/>
    </source>
</evidence>
<dbReference type="PANTHER" id="PTHR11692:SF0">
    <property type="entry name" value="BIFUNCTIONAL PURINE BIOSYNTHESIS PROTEIN ATIC"/>
    <property type="match status" value="1"/>
</dbReference>
<comment type="similarity">
    <text evidence="3 10">Belongs to the PurH family.</text>
</comment>
<dbReference type="SMART" id="SM00851">
    <property type="entry name" value="MGS"/>
    <property type="match status" value="1"/>
</dbReference>
<keyword evidence="7 10" id="KW-0511">Multifunctional enzyme</keyword>
<gene>
    <name evidence="10 13" type="primary">purH</name>
    <name evidence="13" type="ORF">C5L14_20865</name>
</gene>
<dbReference type="PROSITE" id="PS51855">
    <property type="entry name" value="MGS"/>
    <property type="match status" value="1"/>
</dbReference>
<evidence type="ECO:0000256" key="6">
    <source>
        <dbReference type="ARBA" id="ARBA00022801"/>
    </source>
</evidence>
<dbReference type="EMBL" id="PUEJ01000008">
    <property type="protein sequence ID" value="PRH85444.1"/>
    <property type="molecule type" value="Genomic_DNA"/>
</dbReference>
<evidence type="ECO:0000256" key="2">
    <source>
        <dbReference type="ARBA" id="ARBA00004954"/>
    </source>
</evidence>
<dbReference type="InterPro" id="IPR036914">
    <property type="entry name" value="MGS-like_dom_sf"/>
</dbReference>
<proteinExistence type="inferred from homology"/>
<dbReference type="FunFam" id="3.40.50.1380:FF:000001">
    <property type="entry name" value="Bifunctional purine biosynthesis protein PurH"/>
    <property type="match status" value="1"/>
</dbReference>
<evidence type="ECO:0000313" key="14">
    <source>
        <dbReference type="Proteomes" id="UP000237682"/>
    </source>
</evidence>
<dbReference type="InterPro" id="IPR016193">
    <property type="entry name" value="Cytidine_deaminase-like"/>
</dbReference>
<organism evidence="13 14">
    <name type="scientific">Labrys okinawensis</name>
    <dbReference type="NCBI Taxonomy" id="346911"/>
    <lineage>
        <taxon>Bacteria</taxon>
        <taxon>Pseudomonadati</taxon>
        <taxon>Pseudomonadota</taxon>
        <taxon>Alphaproteobacteria</taxon>
        <taxon>Hyphomicrobiales</taxon>
        <taxon>Xanthobacteraceae</taxon>
        <taxon>Labrys</taxon>
    </lineage>
</organism>
<comment type="caution">
    <text evidence="13">The sequence shown here is derived from an EMBL/GenBank/DDBJ whole genome shotgun (WGS) entry which is preliminary data.</text>
</comment>
<dbReference type="Proteomes" id="UP000237682">
    <property type="component" value="Unassembled WGS sequence"/>
</dbReference>
<evidence type="ECO:0000256" key="11">
    <source>
        <dbReference type="SAM" id="MobiDB-lite"/>
    </source>
</evidence>
<dbReference type="CDD" id="cd01421">
    <property type="entry name" value="IMPCH"/>
    <property type="match status" value="1"/>
</dbReference>
<dbReference type="Pfam" id="PF01808">
    <property type="entry name" value="AICARFT_IMPCHas"/>
    <property type="match status" value="1"/>
</dbReference>
<dbReference type="InterPro" id="IPR002695">
    <property type="entry name" value="PurH-like"/>
</dbReference>
<dbReference type="NCBIfam" id="NF002049">
    <property type="entry name" value="PRK00881.1"/>
    <property type="match status" value="1"/>
</dbReference>
<evidence type="ECO:0000259" key="12">
    <source>
        <dbReference type="PROSITE" id="PS51855"/>
    </source>
</evidence>
<comment type="catalytic activity">
    <reaction evidence="8 10">
        <text>(6R)-10-formyltetrahydrofolate + 5-amino-1-(5-phospho-beta-D-ribosyl)imidazole-4-carboxamide = 5-formamido-1-(5-phospho-D-ribosyl)imidazole-4-carboxamide + (6S)-5,6,7,8-tetrahydrofolate</text>
        <dbReference type="Rhea" id="RHEA:22192"/>
        <dbReference type="ChEBI" id="CHEBI:57453"/>
        <dbReference type="ChEBI" id="CHEBI:58467"/>
        <dbReference type="ChEBI" id="CHEBI:58475"/>
        <dbReference type="ChEBI" id="CHEBI:195366"/>
        <dbReference type="EC" id="2.1.2.3"/>
    </reaction>
</comment>
<comment type="domain">
    <text evidence="10">The IMP cyclohydrolase activity resides in the N-terminal region.</text>
</comment>
<keyword evidence="14" id="KW-1185">Reference proteome</keyword>
<dbReference type="FunFam" id="3.40.140.20:FF:000001">
    <property type="entry name" value="Bifunctional purine biosynthesis protein PurH"/>
    <property type="match status" value="1"/>
</dbReference>
<dbReference type="HAMAP" id="MF_00139">
    <property type="entry name" value="PurH"/>
    <property type="match status" value="1"/>
</dbReference>
<evidence type="ECO:0000256" key="9">
    <source>
        <dbReference type="ARBA" id="ARBA00050687"/>
    </source>
</evidence>
<sequence length="589" mass="61817">MRVFPGARTSLPPLPFGEHSVSKRRTGRPRTRNAGLFHKISPFLSSCAIKRPNPALEISTLTAAAPIARALLSVSDKSGLIDFAKGLAAHGVELVSTGGTRKALEEAGLPVRDVSDITGFPEMMDGRVKTLHPKVHGGLLAIRGNEEHRAAMAAHGIGPIDLLVVNLYPFEATLARGGSFEDLIENIDIGGPAMIRAAAKNHDDVTVIVDVADYDEVLAEIAENAGATSLPFRRRMAAKAYARTGAYDAAISNWFAATLEEDTPTFRALGGTLAEALRYGENPHQSAAFYFTPEKRPGVATARQLQGKALSYNNLNDTDAAFECVAEFDPAKSAAVVIVKHANPCGVAEAPTLVEAYEKALACDPVSAFGGIIAVNRTLDADTARKIVEIFTEVIVAPDASEEAIAIISAKKNLRLLVTGALPDPRAEGLIAKTLAGGLLVQSRDNAVVDDMTLKVVTKRRPTPEEMADLAFAFRIAKHVKSNAIVYVKDGASVGIGAGQMSRVDSARIAAAKAADAAKLAGLPEPLTKGSVVASDAFFPFADGLEAAVAAGATAVIQPGGSQRDAEVIAAADAAGLAMVFTGTRHFRH</sequence>
<evidence type="ECO:0000256" key="7">
    <source>
        <dbReference type="ARBA" id="ARBA00023268"/>
    </source>
</evidence>
<evidence type="ECO:0000313" key="13">
    <source>
        <dbReference type="EMBL" id="PRH85444.1"/>
    </source>
</evidence>
<dbReference type="GO" id="GO:0004643">
    <property type="term" value="F:phosphoribosylaminoimidazolecarboxamide formyltransferase activity"/>
    <property type="evidence" value="ECO:0007669"/>
    <property type="project" value="UniProtKB-UniRule"/>
</dbReference>
<comment type="catalytic activity">
    <reaction evidence="9 10">
        <text>IMP + H2O = 5-formamido-1-(5-phospho-D-ribosyl)imidazole-4-carboxamide</text>
        <dbReference type="Rhea" id="RHEA:18445"/>
        <dbReference type="ChEBI" id="CHEBI:15377"/>
        <dbReference type="ChEBI" id="CHEBI:58053"/>
        <dbReference type="ChEBI" id="CHEBI:58467"/>
        <dbReference type="EC" id="3.5.4.10"/>
    </reaction>
</comment>
<dbReference type="GO" id="GO:0005829">
    <property type="term" value="C:cytosol"/>
    <property type="evidence" value="ECO:0007669"/>
    <property type="project" value="TreeGrafter"/>
</dbReference>
<dbReference type="GO" id="GO:0006189">
    <property type="term" value="P:'de novo' IMP biosynthetic process"/>
    <property type="evidence" value="ECO:0007669"/>
    <property type="project" value="UniProtKB-UniRule"/>
</dbReference>
<feature type="domain" description="MGS-like" evidence="12">
    <location>
        <begin position="62"/>
        <end position="209"/>
    </location>
</feature>
<evidence type="ECO:0000256" key="3">
    <source>
        <dbReference type="ARBA" id="ARBA00007667"/>
    </source>
</evidence>
<accession>A0A2S9Q826</accession>
<feature type="region of interest" description="Disordered" evidence="11">
    <location>
        <begin position="1"/>
        <end position="29"/>
    </location>
</feature>
<protein>
    <recommendedName>
        <fullName evidence="10">Bifunctional purine biosynthesis protein PurH</fullName>
    </recommendedName>
    <domain>
        <recommendedName>
            <fullName evidence="10">Phosphoribosylaminoimidazolecarboxamide formyltransferase</fullName>
            <ecNumber evidence="10">2.1.2.3</ecNumber>
        </recommendedName>
        <alternativeName>
            <fullName evidence="10">AICAR transformylase</fullName>
        </alternativeName>
    </domain>
    <domain>
        <recommendedName>
            <fullName evidence="10">IMP cyclohydrolase</fullName>
            <ecNumber evidence="10">3.5.4.10</ecNumber>
        </recommendedName>
        <alternativeName>
            <fullName evidence="10">ATIC</fullName>
        </alternativeName>
        <alternativeName>
            <fullName evidence="10">IMP synthase</fullName>
        </alternativeName>
        <alternativeName>
            <fullName evidence="10">Inosinicase</fullName>
        </alternativeName>
    </domain>
</protein>
<comment type="pathway">
    <text evidence="2 10">Purine metabolism; IMP biosynthesis via de novo pathway; 5-formamido-1-(5-phospho-D-ribosyl)imidazole-4-carboxamide from 5-amino-1-(5-phospho-D-ribosyl)imidazole-4-carboxamide (10-formyl THF route): step 1/1.</text>
</comment>
<keyword evidence="4 10" id="KW-0808">Transferase</keyword>
<reference evidence="13 14" key="1">
    <citation type="submission" date="2018-02" db="EMBL/GenBank/DDBJ databases">
        <title>Whole genome sequencing of endophytic bacterium.</title>
        <authorList>
            <person name="Eedara R."/>
            <person name="Podile A.R."/>
        </authorList>
    </citation>
    <scope>NUCLEOTIDE SEQUENCE [LARGE SCALE GENOMIC DNA]</scope>
    <source>
        <strain evidence="13 14">RP1T</strain>
    </source>
</reference>
<dbReference type="NCBIfam" id="TIGR00355">
    <property type="entry name" value="purH"/>
    <property type="match status" value="1"/>
</dbReference>
<dbReference type="SUPFAM" id="SSF52335">
    <property type="entry name" value="Methylglyoxal synthase-like"/>
    <property type="match status" value="1"/>
</dbReference>
<dbReference type="GO" id="GO:0003937">
    <property type="term" value="F:IMP cyclohydrolase activity"/>
    <property type="evidence" value="ECO:0007669"/>
    <property type="project" value="UniProtKB-UniRule"/>
</dbReference>
<dbReference type="InterPro" id="IPR024051">
    <property type="entry name" value="AICAR_Tfase_dup_dom_sf"/>
</dbReference>
<evidence type="ECO:0000256" key="8">
    <source>
        <dbReference type="ARBA" id="ARBA00050488"/>
    </source>
</evidence>
<dbReference type="UniPathway" id="UPA00074">
    <property type="reaction ID" value="UER00133"/>
</dbReference>
<keyword evidence="6 10" id="KW-0378">Hydrolase</keyword>
<dbReference type="EC" id="2.1.2.3" evidence="10"/>
<evidence type="ECO:0000256" key="5">
    <source>
        <dbReference type="ARBA" id="ARBA00022755"/>
    </source>
</evidence>
<keyword evidence="5 10" id="KW-0658">Purine biosynthesis</keyword>
<dbReference type="PANTHER" id="PTHR11692">
    <property type="entry name" value="BIFUNCTIONAL PURINE BIOSYNTHESIS PROTEIN PURH"/>
    <property type="match status" value="1"/>
</dbReference>
<dbReference type="PIRSF" id="PIRSF000414">
    <property type="entry name" value="AICARFT_IMPCHas"/>
    <property type="match status" value="1"/>
</dbReference>
<dbReference type="SUPFAM" id="SSF53927">
    <property type="entry name" value="Cytidine deaminase-like"/>
    <property type="match status" value="1"/>
</dbReference>
<dbReference type="SMART" id="SM00798">
    <property type="entry name" value="AICARFT_IMPCHas"/>
    <property type="match status" value="1"/>
</dbReference>
<comment type="pathway">
    <text evidence="1 10">Purine metabolism; IMP biosynthesis via de novo pathway; IMP from 5-formamido-1-(5-phospho-D-ribosyl)imidazole-4-carboxamide: step 1/1.</text>
</comment>
<dbReference type="OrthoDB" id="9802065at2"/>
<dbReference type="InterPro" id="IPR011607">
    <property type="entry name" value="MGS-like_dom"/>
</dbReference>
<dbReference type="Gene3D" id="3.40.50.1380">
    <property type="entry name" value="Methylglyoxal synthase-like domain"/>
    <property type="match status" value="1"/>
</dbReference>
<dbReference type="FunFam" id="3.40.140.20:FF:000002">
    <property type="entry name" value="Bifunctional purine biosynthesis protein PurH"/>
    <property type="match status" value="1"/>
</dbReference>
<dbReference type="Gene3D" id="3.40.140.20">
    <property type="match status" value="2"/>
</dbReference>
<dbReference type="Pfam" id="PF02142">
    <property type="entry name" value="MGS"/>
    <property type="match status" value="1"/>
</dbReference>
<evidence type="ECO:0000256" key="4">
    <source>
        <dbReference type="ARBA" id="ARBA00022679"/>
    </source>
</evidence>
<evidence type="ECO:0000256" key="1">
    <source>
        <dbReference type="ARBA" id="ARBA00004844"/>
    </source>
</evidence>
<dbReference type="AlphaFoldDB" id="A0A2S9Q826"/>
<dbReference type="EC" id="3.5.4.10" evidence="10"/>
<name>A0A2S9Q826_9HYPH</name>